<dbReference type="InterPro" id="IPR046848">
    <property type="entry name" value="E_motif"/>
</dbReference>
<dbReference type="InterPro" id="IPR002885">
    <property type="entry name" value="PPR_rpt"/>
</dbReference>
<feature type="repeat" description="PPR" evidence="2">
    <location>
        <begin position="523"/>
        <end position="557"/>
    </location>
</feature>
<accession>A0AAV8Q2Z5</accession>
<sequence length="747" mass="82209">MRVPVARILLLSSPRTLNWDALANSRGAPPRDRRQAVLSLYREIKQSSLPFDPTVLPPVFKACAELRSLEQGTAVHADVVKTGFLSCTSTCNTAMSFYLKCGATCSALKLFDEMPQRDSVSWNVMVHGFLSRGDSEAGLGFFKQARILDFEPNVASLVLAIQASWKLDDVDEGLSLHGLVVRNGFVADVSVRNSLLSMYAKYGDMDSAKQMFDETVERDVISWSSLIGGYAQTGKAFVALQLFREMSNECMIDMDGLTAVGVLQACSVIEDIEHGRSFHGHLIRRGFAGDLFVENSLIDMYSKCHDISSAYRVFNAMTGRNTVSWNSMISSLVHTEKHWEALALFDSMKEAGIQTDEVTLVNLLHSCKKLGQAVWCKCIHSMVIKRQLISNNIVSNNLLDAYAKCNYMELAMELFKGMDNRNVISWSIVVSGFVHIGQPDKAIAFFREMWLAGEKPNPITMLSVLEACTVAAELKLSKSAHGIVVRNEFMNELAIGTAVLDMYAKCGDVNASRKVFQAMPQRNVLSWNAMIGALGMNGCAQAALAVFHEMEVEDVRPNEVTILSMLSACSHGGLVEEGLSIFQRMSTDPLLQPSAEHYSCVVDMLGRAGDVEGALEVIKKMPKELEAGPAAWGALLSACRSYGNCEVGKDAASRILELEPTNSAGYLLTSSMYAKGGSIHDMARVRLLMKKKGVRVISGYSLVHVDQKAHKFVTWDGSHSRSEDIYFMVELLHNCMCLAGKDDCPII</sequence>
<protein>
    <recommendedName>
        <fullName evidence="5">Pentacotripeptide-repeat region of PRORP domain-containing protein</fullName>
    </recommendedName>
</protein>
<name>A0AAV8Q2Z5_ENSVE</name>
<dbReference type="Gene3D" id="1.25.40.10">
    <property type="entry name" value="Tetratricopeptide repeat domain"/>
    <property type="match status" value="4"/>
</dbReference>
<dbReference type="FunFam" id="1.25.40.10:FF:000090">
    <property type="entry name" value="Pentatricopeptide repeat-containing protein, chloroplastic"/>
    <property type="match status" value="1"/>
</dbReference>
<dbReference type="InterPro" id="IPR046960">
    <property type="entry name" value="PPR_At4g14850-like_plant"/>
</dbReference>
<reference evidence="3 4" key="1">
    <citation type="submission" date="2022-12" db="EMBL/GenBank/DDBJ databases">
        <title>Chromosome-scale assembly of the Ensete ventricosum genome.</title>
        <authorList>
            <person name="Dussert Y."/>
            <person name="Stocks J."/>
            <person name="Wendawek A."/>
            <person name="Woldeyes F."/>
            <person name="Nichols R.A."/>
            <person name="Borrell J.S."/>
        </authorList>
    </citation>
    <scope>NUCLEOTIDE SEQUENCE [LARGE SCALE GENOMIC DNA]</scope>
    <source>
        <strain evidence="4">cv. Maze</strain>
        <tissue evidence="3">Seeds</tissue>
    </source>
</reference>
<dbReference type="InterPro" id="IPR011990">
    <property type="entry name" value="TPR-like_helical_dom_sf"/>
</dbReference>
<feature type="repeat" description="PPR" evidence="2">
    <location>
        <begin position="118"/>
        <end position="152"/>
    </location>
</feature>
<evidence type="ECO:0000256" key="2">
    <source>
        <dbReference type="PROSITE-ProRule" id="PRU00708"/>
    </source>
</evidence>
<dbReference type="Pfam" id="PF20431">
    <property type="entry name" value="E_motif"/>
    <property type="match status" value="1"/>
</dbReference>
<feature type="repeat" description="PPR" evidence="2">
    <location>
        <begin position="422"/>
        <end position="456"/>
    </location>
</feature>
<evidence type="ECO:0000256" key="1">
    <source>
        <dbReference type="ARBA" id="ARBA00022737"/>
    </source>
</evidence>
<gene>
    <name evidence="3" type="ORF">OPV22_034506</name>
</gene>
<evidence type="ECO:0000313" key="3">
    <source>
        <dbReference type="EMBL" id="KAJ8461580.1"/>
    </source>
</evidence>
<feature type="repeat" description="PPR" evidence="2">
    <location>
        <begin position="321"/>
        <end position="355"/>
    </location>
</feature>
<feature type="repeat" description="PPR" evidence="2">
    <location>
        <begin position="219"/>
        <end position="249"/>
    </location>
</feature>
<dbReference type="Pfam" id="PF13041">
    <property type="entry name" value="PPR_2"/>
    <property type="match status" value="2"/>
</dbReference>
<feature type="repeat" description="PPR" evidence="2">
    <location>
        <begin position="188"/>
        <end position="218"/>
    </location>
</feature>
<evidence type="ECO:0000313" key="4">
    <source>
        <dbReference type="Proteomes" id="UP001222027"/>
    </source>
</evidence>
<dbReference type="GO" id="GO:0003729">
    <property type="term" value="F:mRNA binding"/>
    <property type="evidence" value="ECO:0007669"/>
    <property type="project" value="UniProtKB-ARBA"/>
</dbReference>
<proteinExistence type="predicted"/>
<keyword evidence="1" id="KW-0677">Repeat</keyword>
<dbReference type="Proteomes" id="UP001222027">
    <property type="component" value="Unassembled WGS sequence"/>
</dbReference>
<dbReference type="PANTHER" id="PTHR47926:SF452">
    <property type="entry name" value="PENTATRICOPEPTIDE REPEAT-CONTAINING PROTEIN"/>
    <property type="match status" value="1"/>
</dbReference>
<dbReference type="GO" id="GO:0009451">
    <property type="term" value="P:RNA modification"/>
    <property type="evidence" value="ECO:0007669"/>
    <property type="project" value="InterPro"/>
</dbReference>
<dbReference type="EMBL" id="JAQQAF010000009">
    <property type="protein sequence ID" value="KAJ8461580.1"/>
    <property type="molecule type" value="Genomic_DNA"/>
</dbReference>
<dbReference type="NCBIfam" id="TIGR00756">
    <property type="entry name" value="PPR"/>
    <property type="match status" value="7"/>
</dbReference>
<dbReference type="FunFam" id="1.25.40.10:FF:000073">
    <property type="entry name" value="Pentatricopeptide repeat-containing protein chloroplastic"/>
    <property type="match status" value="3"/>
</dbReference>
<dbReference type="PANTHER" id="PTHR47926">
    <property type="entry name" value="PENTATRICOPEPTIDE REPEAT-CONTAINING PROTEIN"/>
    <property type="match status" value="1"/>
</dbReference>
<dbReference type="PROSITE" id="PS51375">
    <property type="entry name" value="PPR"/>
    <property type="match status" value="6"/>
</dbReference>
<keyword evidence="4" id="KW-1185">Reference proteome</keyword>
<organism evidence="3 4">
    <name type="scientific">Ensete ventricosum</name>
    <name type="common">Abyssinian banana</name>
    <name type="synonym">Musa ensete</name>
    <dbReference type="NCBI Taxonomy" id="4639"/>
    <lineage>
        <taxon>Eukaryota</taxon>
        <taxon>Viridiplantae</taxon>
        <taxon>Streptophyta</taxon>
        <taxon>Embryophyta</taxon>
        <taxon>Tracheophyta</taxon>
        <taxon>Spermatophyta</taxon>
        <taxon>Magnoliopsida</taxon>
        <taxon>Liliopsida</taxon>
        <taxon>Zingiberales</taxon>
        <taxon>Musaceae</taxon>
        <taxon>Ensete</taxon>
    </lineage>
</organism>
<dbReference type="Pfam" id="PF01535">
    <property type="entry name" value="PPR"/>
    <property type="match status" value="7"/>
</dbReference>
<evidence type="ECO:0008006" key="5">
    <source>
        <dbReference type="Google" id="ProtNLM"/>
    </source>
</evidence>
<dbReference type="AlphaFoldDB" id="A0AAV8Q2Z5"/>
<comment type="caution">
    <text evidence="3">The sequence shown here is derived from an EMBL/GenBank/DDBJ whole genome shotgun (WGS) entry which is preliminary data.</text>
</comment>